<reference evidence="2 3" key="1">
    <citation type="journal article" date="2012" name="J. Bacteriol.">
        <title>Genome sequence of an alkane-degrading bacterium, Alcanivorax pacificus type strain W11-5, isolated from deep sea sediment.</title>
        <authorList>
            <person name="Lai Q."/>
            <person name="Shao Z."/>
        </authorList>
    </citation>
    <scope>NUCLEOTIDE SEQUENCE [LARGE SCALE GENOMIC DNA]</scope>
    <source>
        <strain evidence="2 3">W11-5</strain>
    </source>
</reference>
<name>A0A0B4XKD7_9GAMM</name>
<dbReference type="Gene3D" id="3.40.50.720">
    <property type="entry name" value="NAD(P)-binding Rossmann-like Domain"/>
    <property type="match status" value="1"/>
</dbReference>
<accession>A0A0B4XKD7</accession>
<dbReference type="AlphaFoldDB" id="A0A0B4XKD7"/>
<dbReference type="GO" id="GO:0004029">
    <property type="term" value="F:aldehyde dehydrogenase (NAD+) activity"/>
    <property type="evidence" value="ECO:0007669"/>
    <property type="project" value="TreeGrafter"/>
</dbReference>
<dbReference type="Pfam" id="PF01370">
    <property type="entry name" value="Epimerase"/>
    <property type="match status" value="1"/>
</dbReference>
<evidence type="ECO:0000259" key="1">
    <source>
        <dbReference type="Pfam" id="PF01370"/>
    </source>
</evidence>
<proteinExistence type="predicted"/>
<dbReference type="KEGG" id="apac:S7S_11660"/>
<dbReference type="PANTHER" id="PTHR48079">
    <property type="entry name" value="PROTEIN YEEZ"/>
    <property type="match status" value="1"/>
</dbReference>
<dbReference type="HOGENOM" id="CLU_007383_6_0_6"/>
<organism evidence="2 3">
    <name type="scientific">Isoalcanivorax pacificus W11-5</name>
    <dbReference type="NCBI Taxonomy" id="391936"/>
    <lineage>
        <taxon>Bacteria</taxon>
        <taxon>Pseudomonadati</taxon>
        <taxon>Pseudomonadota</taxon>
        <taxon>Gammaproteobacteria</taxon>
        <taxon>Oceanospirillales</taxon>
        <taxon>Alcanivoracaceae</taxon>
        <taxon>Isoalcanivorax</taxon>
    </lineage>
</organism>
<dbReference type="PANTHER" id="PTHR48079:SF6">
    <property type="entry name" value="NAD(P)-BINDING DOMAIN-CONTAINING PROTEIN-RELATED"/>
    <property type="match status" value="1"/>
</dbReference>
<feature type="domain" description="NAD-dependent epimerase/dehydratase" evidence="1">
    <location>
        <begin position="6"/>
        <end position="223"/>
    </location>
</feature>
<evidence type="ECO:0000313" key="3">
    <source>
        <dbReference type="Proteomes" id="UP000006764"/>
    </source>
</evidence>
<dbReference type="SUPFAM" id="SSF51735">
    <property type="entry name" value="NAD(P)-binding Rossmann-fold domains"/>
    <property type="match status" value="1"/>
</dbReference>
<keyword evidence="3" id="KW-1185">Reference proteome</keyword>
<evidence type="ECO:0000313" key="2">
    <source>
        <dbReference type="EMBL" id="AJD48744.1"/>
    </source>
</evidence>
<dbReference type="EMBL" id="CP004387">
    <property type="protein sequence ID" value="AJD48744.1"/>
    <property type="molecule type" value="Genomic_DNA"/>
</dbReference>
<dbReference type="InterPro" id="IPR036291">
    <property type="entry name" value="NAD(P)-bd_dom_sf"/>
</dbReference>
<dbReference type="STRING" id="391936.S7S_11660"/>
<sequence length="330" mass="35715">MGKQAFITGGSGFLGGHIVRLLIEQGWTVTALHRPGGNREHLLSLGARPVAAQLHEAGQLAEVMPDAPDAVFHVAGNTAMWRKLNAQQYRDNVLGTRAVVHAARQRGAQRLIHTSSISAYGIQQQPIDESTPSNAEHDWINYNRTKYLGEQEVRDGLRHGLDAVILNPCGIIGAGDTHNWSQLIALIDAGQLPGVPPGAGSFCHVTEVAKAHIAAVEKGRTGANYILSGVDASFLELARTISDLLHRKAPRRAVPKAVLRVAGRVYPLLSVFSGEEPRLTPEKVALVTNRVIASSERAQRELGFNAAVPLRTMLEECIQWMRAEGMLQAA</sequence>
<dbReference type="GO" id="GO:0005737">
    <property type="term" value="C:cytoplasm"/>
    <property type="evidence" value="ECO:0007669"/>
    <property type="project" value="TreeGrafter"/>
</dbReference>
<dbReference type="OrthoDB" id="9801785at2"/>
<dbReference type="RefSeq" id="WP_008736939.1">
    <property type="nucleotide sequence ID" value="NZ_CP004387.1"/>
</dbReference>
<dbReference type="InterPro" id="IPR001509">
    <property type="entry name" value="Epimerase_deHydtase"/>
</dbReference>
<dbReference type="CDD" id="cd05228">
    <property type="entry name" value="AR_FR_like_1_SDR_e"/>
    <property type="match status" value="1"/>
</dbReference>
<protein>
    <submittedName>
        <fullName evidence="2">Oxidoreductase</fullName>
    </submittedName>
</protein>
<dbReference type="Proteomes" id="UP000006764">
    <property type="component" value="Chromosome"/>
</dbReference>
<gene>
    <name evidence="2" type="ORF">S7S_11660</name>
</gene>
<dbReference type="InterPro" id="IPR051783">
    <property type="entry name" value="NAD(P)-dependent_oxidoreduct"/>
</dbReference>